<gene>
    <name evidence="2" type="ORF">AVEN_173100_1</name>
</gene>
<protein>
    <submittedName>
        <fullName evidence="2">Uncharacterized protein</fullName>
    </submittedName>
</protein>
<name>A0A4Y2FJJ8_ARAVE</name>
<proteinExistence type="predicted"/>
<dbReference type="Proteomes" id="UP000499080">
    <property type="component" value="Unassembled WGS sequence"/>
</dbReference>
<evidence type="ECO:0000313" key="3">
    <source>
        <dbReference type="Proteomes" id="UP000499080"/>
    </source>
</evidence>
<evidence type="ECO:0000256" key="1">
    <source>
        <dbReference type="SAM" id="MobiDB-lite"/>
    </source>
</evidence>
<dbReference type="AlphaFoldDB" id="A0A4Y2FJJ8"/>
<comment type="caution">
    <text evidence="2">The sequence shown here is derived from an EMBL/GenBank/DDBJ whole genome shotgun (WGS) entry which is preliminary data.</text>
</comment>
<evidence type="ECO:0000313" key="2">
    <source>
        <dbReference type="EMBL" id="GBM41692.1"/>
    </source>
</evidence>
<sequence>MVKNETGKTGKDKKFGRGKESGKARGTEPFDELLHNLKEDGFDDDLNEMFRPEMLEPGKYFKTLPEGSFERIEDYSTWNGFDQTQEYFEIGLPEVNMVSLEEIMIISLTLQ</sequence>
<organism evidence="2 3">
    <name type="scientific">Araneus ventricosus</name>
    <name type="common">Orbweaver spider</name>
    <name type="synonym">Epeira ventricosa</name>
    <dbReference type="NCBI Taxonomy" id="182803"/>
    <lineage>
        <taxon>Eukaryota</taxon>
        <taxon>Metazoa</taxon>
        <taxon>Ecdysozoa</taxon>
        <taxon>Arthropoda</taxon>
        <taxon>Chelicerata</taxon>
        <taxon>Arachnida</taxon>
        <taxon>Araneae</taxon>
        <taxon>Araneomorphae</taxon>
        <taxon>Entelegynae</taxon>
        <taxon>Araneoidea</taxon>
        <taxon>Araneidae</taxon>
        <taxon>Araneus</taxon>
    </lineage>
</organism>
<accession>A0A4Y2FJJ8</accession>
<feature type="region of interest" description="Disordered" evidence="1">
    <location>
        <begin position="1"/>
        <end position="31"/>
    </location>
</feature>
<dbReference type="EMBL" id="BGPR01000971">
    <property type="protein sequence ID" value="GBM41692.1"/>
    <property type="molecule type" value="Genomic_DNA"/>
</dbReference>
<reference evidence="2 3" key="1">
    <citation type="journal article" date="2019" name="Sci. Rep.">
        <title>Orb-weaving spider Araneus ventricosus genome elucidates the spidroin gene catalogue.</title>
        <authorList>
            <person name="Kono N."/>
            <person name="Nakamura H."/>
            <person name="Ohtoshi R."/>
            <person name="Moran D.A.P."/>
            <person name="Shinohara A."/>
            <person name="Yoshida Y."/>
            <person name="Fujiwara M."/>
            <person name="Mori M."/>
            <person name="Tomita M."/>
            <person name="Arakawa K."/>
        </authorList>
    </citation>
    <scope>NUCLEOTIDE SEQUENCE [LARGE SCALE GENOMIC DNA]</scope>
</reference>
<keyword evidence="3" id="KW-1185">Reference proteome</keyword>